<keyword evidence="3" id="KW-0472">Membrane</keyword>
<dbReference type="GO" id="GO:0009898">
    <property type="term" value="C:cytoplasmic side of plasma membrane"/>
    <property type="evidence" value="ECO:0007669"/>
    <property type="project" value="TreeGrafter"/>
</dbReference>
<protein>
    <recommendedName>
        <fullName evidence="5">SHS2 domain-containing protein</fullName>
    </recommendedName>
</protein>
<feature type="non-terminal residue" evidence="6">
    <location>
        <position position="294"/>
    </location>
</feature>
<dbReference type="SMART" id="SM00842">
    <property type="entry name" value="FtsA"/>
    <property type="match status" value="1"/>
</dbReference>
<keyword evidence="4" id="KW-0131">Cell cycle</keyword>
<dbReference type="GO" id="GO:0032153">
    <property type="term" value="C:cell division site"/>
    <property type="evidence" value="ECO:0007669"/>
    <property type="project" value="TreeGrafter"/>
</dbReference>
<comment type="caution">
    <text evidence="6">The sequence shown here is derived from an EMBL/GenBank/DDBJ whole genome shotgun (WGS) entry which is preliminary data.</text>
</comment>
<dbReference type="InterPro" id="IPR003494">
    <property type="entry name" value="SHS2_FtsA"/>
</dbReference>
<dbReference type="CDD" id="cd24048">
    <property type="entry name" value="ASKHA_NBD_FtsA"/>
    <property type="match status" value="1"/>
</dbReference>
<dbReference type="Gene3D" id="3.30.420.40">
    <property type="match status" value="2"/>
</dbReference>
<sequence>MAKKIVSAIDVGTTKIATIVANVRSQDDIEVLGVGVVPSHGLHKGIVVNMDEAKASISGSVKEAQSISGMRIDSVCVGVTGRHITSLNNRGVVAIPRDDRLVRPQDLKRALSAARSVHVPEGKKLLHAIPRYYALNGDERVEQPVGMHGARLDVETHIITASVSSVQNLVKCVRSTGVEVEDLILEPLAASEAVLTPQEREGGVIMADIGGGTTDVAVFRGGGIYHTSIIPVAGYQVTSDIAIGLGLPFNIAENMKKRYGNVTPGLDTSKADEVGIENGHSASYRDLCDIIHSR</sequence>
<evidence type="ECO:0000259" key="5">
    <source>
        <dbReference type="SMART" id="SM00842"/>
    </source>
</evidence>
<organism evidence="6">
    <name type="scientific">marine sediment metagenome</name>
    <dbReference type="NCBI Taxonomy" id="412755"/>
    <lineage>
        <taxon>unclassified sequences</taxon>
        <taxon>metagenomes</taxon>
        <taxon>ecological metagenomes</taxon>
    </lineage>
</organism>
<dbReference type="InterPro" id="IPR050696">
    <property type="entry name" value="FtsA/MreB"/>
</dbReference>
<dbReference type="EMBL" id="BARV01007800">
    <property type="protein sequence ID" value="GAI12916.1"/>
    <property type="molecule type" value="Genomic_DNA"/>
</dbReference>
<dbReference type="AlphaFoldDB" id="X1M4A4"/>
<dbReference type="Pfam" id="PF14450">
    <property type="entry name" value="FtsA"/>
    <property type="match status" value="1"/>
</dbReference>
<proteinExistence type="predicted"/>
<evidence type="ECO:0000256" key="3">
    <source>
        <dbReference type="ARBA" id="ARBA00023136"/>
    </source>
</evidence>
<dbReference type="InterPro" id="IPR043129">
    <property type="entry name" value="ATPase_NBD"/>
</dbReference>
<feature type="domain" description="SHS2" evidence="5">
    <location>
        <begin position="6"/>
        <end position="194"/>
    </location>
</feature>
<evidence type="ECO:0000256" key="2">
    <source>
        <dbReference type="ARBA" id="ARBA00022618"/>
    </source>
</evidence>
<dbReference type="PANTHER" id="PTHR32432:SF4">
    <property type="entry name" value="CELL DIVISION PROTEIN FTSA"/>
    <property type="match status" value="1"/>
</dbReference>
<dbReference type="Gene3D" id="3.30.1490.110">
    <property type="match status" value="1"/>
</dbReference>
<name>X1M4A4_9ZZZZ</name>
<reference evidence="6" key="1">
    <citation type="journal article" date="2014" name="Front. Microbiol.">
        <title>High frequency of phylogenetically diverse reductive dehalogenase-homologous genes in deep subseafloor sedimentary metagenomes.</title>
        <authorList>
            <person name="Kawai M."/>
            <person name="Futagami T."/>
            <person name="Toyoda A."/>
            <person name="Takaki Y."/>
            <person name="Nishi S."/>
            <person name="Hori S."/>
            <person name="Arai W."/>
            <person name="Tsubouchi T."/>
            <person name="Morono Y."/>
            <person name="Uchiyama I."/>
            <person name="Ito T."/>
            <person name="Fujiyama A."/>
            <person name="Inagaki F."/>
            <person name="Takami H."/>
        </authorList>
    </citation>
    <scope>NUCLEOTIDE SEQUENCE</scope>
    <source>
        <strain evidence="6">Expedition CK06-06</strain>
    </source>
</reference>
<dbReference type="InterPro" id="IPR020823">
    <property type="entry name" value="Cell_div_FtsA"/>
</dbReference>
<dbReference type="SUPFAM" id="SSF53067">
    <property type="entry name" value="Actin-like ATPase domain"/>
    <property type="match status" value="2"/>
</dbReference>
<evidence type="ECO:0000313" key="6">
    <source>
        <dbReference type="EMBL" id="GAI12916.1"/>
    </source>
</evidence>
<evidence type="ECO:0000256" key="4">
    <source>
        <dbReference type="ARBA" id="ARBA00023306"/>
    </source>
</evidence>
<keyword evidence="2" id="KW-0132">Cell division</keyword>
<keyword evidence="1" id="KW-1003">Cell membrane</keyword>
<dbReference type="PANTHER" id="PTHR32432">
    <property type="entry name" value="CELL DIVISION PROTEIN FTSA-RELATED"/>
    <property type="match status" value="1"/>
</dbReference>
<dbReference type="GO" id="GO:0051301">
    <property type="term" value="P:cell division"/>
    <property type="evidence" value="ECO:0007669"/>
    <property type="project" value="UniProtKB-KW"/>
</dbReference>
<dbReference type="Pfam" id="PF02491">
    <property type="entry name" value="SHS2_FTSA"/>
    <property type="match status" value="1"/>
</dbReference>
<accession>X1M4A4</accession>
<evidence type="ECO:0000256" key="1">
    <source>
        <dbReference type="ARBA" id="ARBA00022475"/>
    </source>
</evidence>
<gene>
    <name evidence="6" type="ORF">S06H3_15828</name>
</gene>
<dbReference type="NCBIfam" id="TIGR01174">
    <property type="entry name" value="ftsA"/>
    <property type="match status" value="1"/>
</dbReference>